<gene>
    <name evidence="2" type="ORF">POSPLADRAFT_1057406</name>
</gene>
<dbReference type="RefSeq" id="XP_024338430.1">
    <property type="nucleotide sequence ID" value="XM_024480920.1"/>
</dbReference>
<evidence type="ECO:0000313" key="3">
    <source>
        <dbReference type="Proteomes" id="UP000194127"/>
    </source>
</evidence>
<evidence type="ECO:0000256" key="1">
    <source>
        <dbReference type="SAM" id="MobiDB-lite"/>
    </source>
</evidence>
<feature type="compositionally biased region" description="Basic residues" evidence="1">
    <location>
        <begin position="152"/>
        <end position="162"/>
    </location>
</feature>
<keyword evidence="3" id="KW-1185">Reference proteome</keyword>
<evidence type="ECO:0000313" key="2">
    <source>
        <dbReference type="EMBL" id="OSX61636.1"/>
    </source>
</evidence>
<feature type="compositionally biased region" description="Basic and acidic residues" evidence="1">
    <location>
        <begin position="77"/>
        <end position="91"/>
    </location>
</feature>
<feature type="region of interest" description="Disordered" evidence="1">
    <location>
        <begin position="41"/>
        <end position="162"/>
    </location>
</feature>
<evidence type="ECO:0008006" key="4">
    <source>
        <dbReference type="Google" id="ProtNLM"/>
    </source>
</evidence>
<dbReference type="EMBL" id="KZ110598">
    <property type="protein sequence ID" value="OSX61636.1"/>
    <property type="molecule type" value="Genomic_DNA"/>
</dbReference>
<feature type="compositionally biased region" description="Basic residues" evidence="1">
    <location>
        <begin position="56"/>
        <end position="65"/>
    </location>
</feature>
<dbReference type="AlphaFoldDB" id="A0A1X6MZI8"/>
<name>A0A1X6MZI8_9APHY</name>
<proteinExistence type="predicted"/>
<organism evidence="2 3">
    <name type="scientific">Postia placenta MAD-698-R-SB12</name>
    <dbReference type="NCBI Taxonomy" id="670580"/>
    <lineage>
        <taxon>Eukaryota</taxon>
        <taxon>Fungi</taxon>
        <taxon>Dikarya</taxon>
        <taxon>Basidiomycota</taxon>
        <taxon>Agaricomycotina</taxon>
        <taxon>Agaricomycetes</taxon>
        <taxon>Polyporales</taxon>
        <taxon>Adustoporiaceae</taxon>
        <taxon>Rhodonia</taxon>
    </lineage>
</organism>
<protein>
    <recommendedName>
        <fullName evidence="4">SAP domain-containing protein</fullName>
    </recommendedName>
</protein>
<dbReference type="OrthoDB" id="3270863at2759"/>
<accession>A0A1X6MZI8</accession>
<dbReference type="Proteomes" id="UP000194127">
    <property type="component" value="Unassembled WGS sequence"/>
</dbReference>
<reference evidence="2 3" key="1">
    <citation type="submission" date="2017-04" db="EMBL/GenBank/DDBJ databases">
        <title>Genome Sequence of the Model Brown-Rot Fungus Postia placenta SB12.</title>
        <authorList>
            <consortium name="DOE Joint Genome Institute"/>
            <person name="Gaskell J."/>
            <person name="Kersten P."/>
            <person name="Larrondo L.F."/>
            <person name="Canessa P."/>
            <person name="Martinez D."/>
            <person name="Hibbett D."/>
            <person name="Schmoll M."/>
            <person name="Kubicek C.P."/>
            <person name="Martinez A.T."/>
            <person name="Yadav J."/>
            <person name="Master E."/>
            <person name="Magnuson J.K."/>
            <person name="James T."/>
            <person name="Yaver D."/>
            <person name="Berka R."/>
            <person name="Labutti K."/>
            <person name="Lipzen A."/>
            <person name="Aerts A."/>
            <person name="Barry K."/>
            <person name="Henrissat B."/>
            <person name="Blanchette R."/>
            <person name="Grigoriev I."/>
            <person name="Cullen D."/>
        </authorList>
    </citation>
    <scope>NUCLEOTIDE SEQUENCE [LARGE SCALE GENOMIC DNA]</scope>
    <source>
        <strain evidence="2 3">MAD-698-R-SB12</strain>
    </source>
</reference>
<sequence>MNTNALRKLTRPQIQKLATREGIKAIGKKEYMIEQLLKKLPKGVPPLEAKEPAVRRSARINQKRKRIEEVDDAEETDAGRRVRAKLSDQRGSRRPPVASRTPKGKKRAAPTRDEEVEIPPPQTEEAAMPERRPQTNDAPLRAILPDDTSPPRPRRTRKELFL</sequence>
<dbReference type="GeneID" id="36325870"/>